<dbReference type="Proteomes" id="UP000700596">
    <property type="component" value="Unassembled WGS sequence"/>
</dbReference>
<feature type="compositionally biased region" description="Polar residues" evidence="1">
    <location>
        <begin position="55"/>
        <end position="64"/>
    </location>
</feature>
<name>A0A9P9DCD6_9PLEO</name>
<gene>
    <name evidence="2" type="ORF">B0J11DRAFT_571068</name>
</gene>
<feature type="region of interest" description="Disordered" evidence="1">
    <location>
        <begin position="50"/>
        <end position="89"/>
    </location>
</feature>
<proteinExistence type="predicted"/>
<reference evidence="2" key="1">
    <citation type="journal article" date="2021" name="Nat. Commun.">
        <title>Genetic determinants of endophytism in the Arabidopsis root mycobiome.</title>
        <authorList>
            <person name="Mesny F."/>
            <person name="Miyauchi S."/>
            <person name="Thiergart T."/>
            <person name="Pickel B."/>
            <person name="Atanasova L."/>
            <person name="Karlsson M."/>
            <person name="Huettel B."/>
            <person name="Barry K.W."/>
            <person name="Haridas S."/>
            <person name="Chen C."/>
            <person name="Bauer D."/>
            <person name="Andreopoulos W."/>
            <person name="Pangilinan J."/>
            <person name="LaButti K."/>
            <person name="Riley R."/>
            <person name="Lipzen A."/>
            <person name="Clum A."/>
            <person name="Drula E."/>
            <person name="Henrissat B."/>
            <person name="Kohler A."/>
            <person name="Grigoriev I.V."/>
            <person name="Martin F.M."/>
            <person name="Hacquard S."/>
        </authorList>
    </citation>
    <scope>NUCLEOTIDE SEQUENCE</scope>
    <source>
        <strain evidence="2">MPI-CAGE-CH-0243</strain>
    </source>
</reference>
<accession>A0A9P9DCD6</accession>
<organism evidence="2 3">
    <name type="scientific">Dendryphion nanum</name>
    <dbReference type="NCBI Taxonomy" id="256645"/>
    <lineage>
        <taxon>Eukaryota</taxon>
        <taxon>Fungi</taxon>
        <taxon>Dikarya</taxon>
        <taxon>Ascomycota</taxon>
        <taxon>Pezizomycotina</taxon>
        <taxon>Dothideomycetes</taxon>
        <taxon>Pleosporomycetidae</taxon>
        <taxon>Pleosporales</taxon>
        <taxon>Torulaceae</taxon>
        <taxon>Dendryphion</taxon>
    </lineage>
</organism>
<keyword evidence="3" id="KW-1185">Reference proteome</keyword>
<protein>
    <submittedName>
        <fullName evidence="2">Uncharacterized protein</fullName>
    </submittedName>
</protein>
<dbReference type="EMBL" id="JAGMWT010000013">
    <property type="protein sequence ID" value="KAH7117870.1"/>
    <property type="molecule type" value="Genomic_DNA"/>
</dbReference>
<evidence type="ECO:0000313" key="3">
    <source>
        <dbReference type="Proteomes" id="UP000700596"/>
    </source>
</evidence>
<dbReference type="AlphaFoldDB" id="A0A9P9DCD6"/>
<feature type="region of interest" description="Disordered" evidence="1">
    <location>
        <begin position="171"/>
        <end position="202"/>
    </location>
</feature>
<sequence>MLWRTVRSSFCCVGYFVLSRWVVAGSTRLAHFQGHRNGTAPGVQGFAPTLRGTAQMPTGPSNPQGLRRGKERLHGERGRNGRGRHGRDVGSSFSIIAHLPSPVISPRRSTGVGERVCGLRAAAHAQTSSTVPKRHIPPVWPEALAACPLLLEGFAVQGFLTPVGDLSIEGSSVPCLSRREPRQARPDETRRQTRRGGGGGRAARLVVLGPLTAGLLACSPAGR</sequence>
<evidence type="ECO:0000256" key="1">
    <source>
        <dbReference type="SAM" id="MobiDB-lite"/>
    </source>
</evidence>
<comment type="caution">
    <text evidence="2">The sequence shown here is derived from an EMBL/GenBank/DDBJ whole genome shotgun (WGS) entry which is preliminary data.</text>
</comment>
<evidence type="ECO:0000313" key="2">
    <source>
        <dbReference type="EMBL" id="KAH7117870.1"/>
    </source>
</evidence>
<feature type="compositionally biased region" description="Basic and acidic residues" evidence="1">
    <location>
        <begin position="177"/>
        <end position="191"/>
    </location>
</feature>